<feature type="transmembrane region" description="Helical" evidence="3">
    <location>
        <begin position="71"/>
        <end position="89"/>
    </location>
</feature>
<dbReference type="RefSeq" id="WP_005273863.1">
    <property type="nucleotide sequence ID" value="NZ_ANPE02000260.1"/>
</dbReference>
<dbReference type="GO" id="GO:0015385">
    <property type="term" value="F:sodium:proton antiporter activity"/>
    <property type="evidence" value="ECO:0007669"/>
    <property type="project" value="TreeGrafter"/>
</dbReference>
<feature type="compositionally biased region" description="Basic and acidic residues" evidence="2">
    <location>
        <begin position="116"/>
        <end position="126"/>
    </location>
</feature>
<feature type="region of interest" description="Disordered" evidence="2">
    <location>
        <begin position="116"/>
        <end position="135"/>
    </location>
</feature>
<keyword evidence="3" id="KW-1133">Transmembrane helix</keyword>
<dbReference type="InterPro" id="IPR005133">
    <property type="entry name" value="PhaG_MnhG_YufB"/>
</dbReference>
<evidence type="ECO:0000256" key="2">
    <source>
        <dbReference type="SAM" id="MobiDB-lite"/>
    </source>
</evidence>
<keyword evidence="5" id="KW-1185">Reference proteome</keyword>
<feature type="transmembrane region" description="Helical" evidence="3">
    <location>
        <begin position="47"/>
        <end position="65"/>
    </location>
</feature>
<keyword evidence="3" id="KW-0472">Membrane</keyword>
<proteinExistence type="inferred from homology"/>
<dbReference type="Pfam" id="PF03334">
    <property type="entry name" value="PhaG_MnhG_YufB"/>
    <property type="match status" value="1"/>
</dbReference>
<organism evidence="4 5">
    <name type="scientific">Arthrobacter crystallopoietes BAB-32</name>
    <dbReference type="NCBI Taxonomy" id="1246476"/>
    <lineage>
        <taxon>Bacteria</taxon>
        <taxon>Bacillati</taxon>
        <taxon>Actinomycetota</taxon>
        <taxon>Actinomycetes</taxon>
        <taxon>Micrococcales</taxon>
        <taxon>Micrococcaceae</taxon>
        <taxon>Crystallibacter</taxon>
    </lineage>
</organism>
<dbReference type="NCBIfam" id="TIGR01300">
    <property type="entry name" value="CPA3_mnhG_phaG"/>
    <property type="match status" value="1"/>
</dbReference>
<feature type="transmembrane region" description="Helical" evidence="3">
    <location>
        <begin position="6"/>
        <end position="27"/>
    </location>
</feature>
<dbReference type="Proteomes" id="UP000010729">
    <property type="component" value="Unassembled WGS sequence"/>
</dbReference>
<comment type="caution">
    <text evidence="4">The sequence shown here is derived from an EMBL/GenBank/DDBJ whole genome shotgun (WGS) entry which is preliminary data.</text>
</comment>
<sequence>MNIDAVLEAAAALCLITGALMSLAAAIGMLRFPDLLSRMHAATKPQVFGLLMLLLGLALQLRSWAAVPVLVVAWLFQLLTVPVSAHMVGRAGYRTKHLRKDTLSIDELDEVVRKAAEEEGVPDRGTGEPAFSNSAVGKELDAAAAEAGLAAEAAAHPDSHRGRPGSAGAAQPE</sequence>
<dbReference type="NCBIfam" id="NF009314">
    <property type="entry name" value="PRK12674.1-2"/>
    <property type="match status" value="1"/>
</dbReference>
<evidence type="ECO:0000256" key="1">
    <source>
        <dbReference type="ARBA" id="ARBA00008404"/>
    </source>
</evidence>
<reference evidence="4 5" key="1">
    <citation type="journal article" date="2013" name="Genome Announc.">
        <title>Draft Genome Sequence of Arthrobacter crystallopoietes Strain BAB-32, Revealing Genes for Bioremediation.</title>
        <authorList>
            <person name="Joshi M.N."/>
            <person name="Pandit A.S."/>
            <person name="Sharma A."/>
            <person name="Pandya R.V."/>
            <person name="Desai S.M."/>
            <person name="Saxena A.K."/>
            <person name="Bagatharia S.B."/>
        </authorList>
    </citation>
    <scope>NUCLEOTIDE SEQUENCE [LARGE SCALE GENOMIC DNA]</scope>
    <source>
        <strain evidence="4 5">BAB-32</strain>
    </source>
</reference>
<comment type="similarity">
    <text evidence="1">Belongs to the CPA3 antiporters (TC 2.A.63) subunit G family.</text>
</comment>
<protein>
    <submittedName>
        <fullName evidence="4">Monovalent cation/proton antiporter subunit MnhG/PhaG</fullName>
    </submittedName>
</protein>
<name>N1UQ64_9MICC</name>
<dbReference type="OrthoDB" id="3214257at2"/>
<evidence type="ECO:0000256" key="3">
    <source>
        <dbReference type="SAM" id="Phobius"/>
    </source>
</evidence>
<feature type="region of interest" description="Disordered" evidence="2">
    <location>
        <begin position="147"/>
        <end position="173"/>
    </location>
</feature>
<dbReference type="PANTHER" id="PTHR34703:SF1">
    <property type="entry name" value="ANTIPORTER SUBUNIT MNHG2-RELATED"/>
    <property type="match status" value="1"/>
</dbReference>
<evidence type="ECO:0000313" key="4">
    <source>
        <dbReference type="EMBL" id="EMY32531.1"/>
    </source>
</evidence>
<gene>
    <name evidence="4" type="ORF">D477_019693</name>
</gene>
<dbReference type="AlphaFoldDB" id="N1UQ64"/>
<evidence type="ECO:0000313" key="5">
    <source>
        <dbReference type="Proteomes" id="UP000010729"/>
    </source>
</evidence>
<accession>N1UQ64</accession>
<dbReference type="PANTHER" id="PTHR34703">
    <property type="entry name" value="ANTIPORTER SUBUNIT MNHG2-RELATED"/>
    <property type="match status" value="1"/>
</dbReference>
<dbReference type="EMBL" id="ANPE02000260">
    <property type="protein sequence ID" value="EMY32531.1"/>
    <property type="molecule type" value="Genomic_DNA"/>
</dbReference>
<keyword evidence="3" id="KW-0812">Transmembrane</keyword>